<reference evidence="2" key="1">
    <citation type="submission" date="2025-08" db="UniProtKB">
        <authorList>
            <consortium name="RefSeq"/>
        </authorList>
    </citation>
    <scope>IDENTIFICATION</scope>
</reference>
<sequence length="447" mass="49726">MAEQQAETAIHPTVYKGDALITPLCEGANKYKCKFCSKVGDYGHIAAHLQTHRRTAVKHGGFTMYRCNGVCCKSPHFHCCYCGEFRTQPTIRNHVQKCAVAACSVGSLRQTATVSSSASTVASSAYPVTSAASQIATASVASTPLQAISRSKVVQSRAKRTTCPLCKTELYMKNLKTHVDRRHSSSVPDITSNRHLPSQCLDLKKGIFAVGRTFSGLRNPIHVQKFTWGNSHQVVCELENCKQASDFSRRSNLLGFECIHVRSLIYCPTSSKPDVTLKEEVLSDMVEKKWISDNTKRMCLVRKEKAESGNSPLSKVVTFCSGASRVYVSVLETYTSYYSRLGRVSVCYDIKRNAWQCPCSKPNNSCAHKSIAKWHLNQTRPELFLKVRSTDNDVFETFVESDPEGHSTEDILYPPERAALTSLVLYWLDHKKLPAVPSTDACSPQNY</sequence>
<dbReference type="RefSeq" id="XP_034088952.1">
    <property type="nucleotide sequence ID" value="XM_034233061.1"/>
</dbReference>
<dbReference type="InParanoid" id="A0A6P8WN76"/>
<name>A0A6P8WN76_GYMAC</name>
<protein>
    <submittedName>
        <fullName evidence="2">Uncharacterized protein LOC117557285 isoform X1</fullName>
    </submittedName>
</protein>
<proteinExistence type="predicted"/>
<organism evidence="1 2">
    <name type="scientific">Gymnodraco acuticeps</name>
    <name type="common">Antarctic dragonfish</name>
    <dbReference type="NCBI Taxonomy" id="8218"/>
    <lineage>
        <taxon>Eukaryota</taxon>
        <taxon>Metazoa</taxon>
        <taxon>Chordata</taxon>
        <taxon>Craniata</taxon>
        <taxon>Vertebrata</taxon>
        <taxon>Euteleostomi</taxon>
        <taxon>Actinopterygii</taxon>
        <taxon>Neopterygii</taxon>
        <taxon>Teleostei</taxon>
        <taxon>Neoteleostei</taxon>
        <taxon>Acanthomorphata</taxon>
        <taxon>Eupercaria</taxon>
        <taxon>Perciformes</taxon>
        <taxon>Notothenioidei</taxon>
        <taxon>Bathydraconidae</taxon>
        <taxon>Gymnodraco</taxon>
    </lineage>
</organism>
<dbReference type="InterPro" id="IPR039598">
    <property type="entry name" value="HMGXB3"/>
</dbReference>
<dbReference type="GeneID" id="117557285"/>
<evidence type="ECO:0000313" key="1">
    <source>
        <dbReference type="Proteomes" id="UP000515161"/>
    </source>
</evidence>
<dbReference type="AlphaFoldDB" id="A0A6P8WN76"/>
<dbReference type="PANTHER" id="PTHR17609:SF3">
    <property type="entry name" value="SAP DOMAIN-CONTAINING PROTEIN"/>
    <property type="match status" value="1"/>
</dbReference>
<evidence type="ECO:0000313" key="2">
    <source>
        <dbReference type="RefSeq" id="XP_034088952.1"/>
    </source>
</evidence>
<keyword evidence="1" id="KW-1185">Reference proteome</keyword>
<dbReference type="KEGG" id="gacu:117557285"/>
<dbReference type="OrthoDB" id="8936140at2759"/>
<dbReference type="PANTHER" id="PTHR17609">
    <property type="entry name" value="HMG DOMAIN-CONTAINING PROTEIN 3"/>
    <property type="match status" value="1"/>
</dbReference>
<dbReference type="Proteomes" id="UP000515161">
    <property type="component" value="Unplaced"/>
</dbReference>
<accession>A0A6P8WN76</accession>
<gene>
    <name evidence="2" type="primary">LOC117557285</name>
</gene>